<dbReference type="InterPro" id="IPR001547">
    <property type="entry name" value="Glyco_hydro_5"/>
</dbReference>
<evidence type="ECO:0000259" key="7">
    <source>
        <dbReference type="Pfam" id="PF26410"/>
    </source>
</evidence>
<keyword evidence="4 8" id="KW-0378">Hydrolase</keyword>
<evidence type="ECO:0000256" key="6">
    <source>
        <dbReference type="SAM" id="SignalP"/>
    </source>
</evidence>
<dbReference type="Gene3D" id="3.20.20.80">
    <property type="entry name" value="Glycosidases"/>
    <property type="match status" value="1"/>
</dbReference>
<comment type="similarity">
    <text evidence="2">Belongs to the glycosyl hydrolase 5 (cellulase A) family.</text>
</comment>
<feature type="signal peptide" evidence="6">
    <location>
        <begin position="1"/>
        <end position="23"/>
    </location>
</feature>
<keyword evidence="5" id="KW-0326">Glycosidase</keyword>
<comment type="catalytic activity">
    <reaction evidence="1">
        <text>Random hydrolysis of (1-&gt;4)-beta-D-mannosidic linkages in mannans, galactomannans and glucomannans.</text>
        <dbReference type="EC" id="3.2.1.78"/>
    </reaction>
</comment>
<feature type="domain" description="Glycoside hydrolase family 5" evidence="7">
    <location>
        <begin position="31"/>
        <end position="364"/>
    </location>
</feature>
<evidence type="ECO:0000256" key="2">
    <source>
        <dbReference type="ARBA" id="ARBA00005641"/>
    </source>
</evidence>
<dbReference type="InterPro" id="IPR045053">
    <property type="entry name" value="MAN-like"/>
</dbReference>
<keyword evidence="6" id="KW-0732">Signal</keyword>
<evidence type="ECO:0000256" key="4">
    <source>
        <dbReference type="ARBA" id="ARBA00022801"/>
    </source>
</evidence>
<name>A0A443PHP5_9MAGN</name>
<organism evidence="8 9">
    <name type="scientific">Cinnamomum micranthum f. kanehirae</name>
    <dbReference type="NCBI Taxonomy" id="337451"/>
    <lineage>
        <taxon>Eukaryota</taxon>
        <taxon>Viridiplantae</taxon>
        <taxon>Streptophyta</taxon>
        <taxon>Embryophyta</taxon>
        <taxon>Tracheophyta</taxon>
        <taxon>Spermatophyta</taxon>
        <taxon>Magnoliopsida</taxon>
        <taxon>Magnoliidae</taxon>
        <taxon>Laurales</taxon>
        <taxon>Lauraceae</taxon>
        <taxon>Cinnamomum</taxon>
    </lineage>
</organism>
<sequence>MAMISRINYIFVIFTLFTSLCNARKLQLQSKFVTIQDNLFSINGQAFLFNGFNSYWMMDVGADPSQRYRISTVFGEAAALGLTVCRTWAFNDGGDHALQISPGVYDEQVFQSLDFVIYQARKIGIRLILSLVNNWDDYGGRKQYVKWAQDAGVQVNNTDDFFTNSVLKGYYKNHVQKVLTRINYFTGIAYKDDPTIMAWELMNEPRCESEFTGNTVHAWVQEMAAYLKSLDSKHLLEIGLEGFYGASEPDRTKYNPDGYLYGTDFIKSNLIEEIDFTTIHAYPGAWLSNQSDEAQMAFFKEWMRSHWVDSRRTLKKPLVLAEFGKSERDRGYDVKIRHGLMNFAYSSNYKFAKAGKAIGGALVWQILPEEMENYNDGYAIVLSEDASTSAIIEKQSVRMRDLALLIGRLTQ</sequence>
<dbReference type="EMBL" id="QPKB01000008">
    <property type="protein sequence ID" value="RWR90290.1"/>
    <property type="molecule type" value="Genomic_DNA"/>
</dbReference>
<dbReference type="GO" id="GO:0016985">
    <property type="term" value="F:mannan endo-1,4-beta-mannosidase activity"/>
    <property type="evidence" value="ECO:0007669"/>
    <property type="project" value="UniProtKB-EC"/>
</dbReference>
<dbReference type="Proteomes" id="UP000283530">
    <property type="component" value="Unassembled WGS sequence"/>
</dbReference>
<keyword evidence="9" id="KW-1185">Reference proteome</keyword>
<feature type="chain" id="PRO_5019280612" description="mannan endo-1,4-beta-mannosidase" evidence="6">
    <location>
        <begin position="24"/>
        <end position="411"/>
    </location>
</feature>
<dbReference type="PANTHER" id="PTHR31451:SF59">
    <property type="entry name" value="MANNAN ENDO-1,4-BETA-MANNOSIDASE"/>
    <property type="match status" value="1"/>
</dbReference>
<evidence type="ECO:0000256" key="5">
    <source>
        <dbReference type="ARBA" id="ARBA00023295"/>
    </source>
</evidence>
<comment type="caution">
    <text evidence="8">The sequence shown here is derived from an EMBL/GenBank/DDBJ whole genome shotgun (WGS) entry which is preliminary data.</text>
</comment>
<dbReference type="FunFam" id="3.20.20.80:FF:000012">
    <property type="entry name" value="Mannan endo-1,4-beta-mannosidase 6"/>
    <property type="match status" value="1"/>
</dbReference>
<evidence type="ECO:0000256" key="1">
    <source>
        <dbReference type="ARBA" id="ARBA00001678"/>
    </source>
</evidence>
<reference evidence="8 9" key="1">
    <citation type="journal article" date="2019" name="Nat. Plants">
        <title>Stout camphor tree genome fills gaps in understanding of flowering plant genome evolution.</title>
        <authorList>
            <person name="Chaw S.M."/>
            <person name="Liu Y.C."/>
            <person name="Wu Y.W."/>
            <person name="Wang H.Y."/>
            <person name="Lin C.I."/>
            <person name="Wu C.S."/>
            <person name="Ke H.M."/>
            <person name="Chang L.Y."/>
            <person name="Hsu C.Y."/>
            <person name="Yang H.T."/>
            <person name="Sudianto E."/>
            <person name="Hsu M.H."/>
            <person name="Wu K.P."/>
            <person name="Wang L.N."/>
            <person name="Leebens-Mack J.H."/>
            <person name="Tsai I.J."/>
        </authorList>
    </citation>
    <scope>NUCLEOTIDE SEQUENCE [LARGE SCALE GENOMIC DNA]</scope>
    <source>
        <strain evidence="9">cv. Chaw 1501</strain>
        <tissue evidence="8">Young leaves</tissue>
    </source>
</reference>
<evidence type="ECO:0000313" key="8">
    <source>
        <dbReference type="EMBL" id="RWR90290.1"/>
    </source>
</evidence>
<proteinExistence type="inferred from homology"/>
<gene>
    <name evidence="8" type="ORF">CKAN_01937800</name>
</gene>
<dbReference type="STRING" id="337451.A0A443PHP5"/>
<dbReference type="OrthoDB" id="406631at2759"/>
<dbReference type="AlphaFoldDB" id="A0A443PHP5"/>
<protein>
    <recommendedName>
        <fullName evidence="3">mannan endo-1,4-beta-mannosidase</fullName>
        <ecNumber evidence="3">3.2.1.78</ecNumber>
    </recommendedName>
</protein>
<dbReference type="EC" id="3.2.1.78" evidence="3"/>
<dbReference type="PANTHER" id="PTHR31451">
    <property type="match status" value="1"/>
</dbReference>
<dbReference type="SUPFAM" id="SSF51445">
    <property type="entry name" value="(Trans)glycosidases"/>
    <property type="match status" value="1"/>
</dbReference>
<dbReference type="InterPro" id="IPR017853">
    <property type="entry name" value="GH"/>
</dbReference>
<dbReference type="GO" id="GO:0000272">
    <property type="term" value="P:polysaccharide catabolic process"/>
    <property type="evidence" value="ECO:0007669"/>
    <property type="project" value="InterPro"/>
</dbReference>
<dbReference type="Pfam" id="PF26410">
    <property type="entry name" value="GH5_mannosidase"/>
    <property type="match status" value="1"/>
</dbReference>
<evidence type="ECO:0000313" key="9">
    <source>
        <dbReference type="Proteomes" id="UP000283530"/>
    </source>
</evidence>
<evidence type="ECO:0000256" key="3">
    <source>
        <dbReference type="ARBA" id="ARBA00012706"/>
    </source>
</evidence>
<accession>A0A443PHP5</accession>